<evidence type="ECO:0000313" key="1">
    <source>
        <dbReference type="EMBL" id="MPC48641.1"/>
    </source>
</evidence>
<accession>A0A5B7FME2</accession>
<protein>
    <submittedName>
        <fullName evidence="1">Uncharacterized protein</fullName>
    </submittedName>
</protein>
<gene>
    <name evidence="1" type="ORF">E2C01_042421</name>
</gene>
<keyword evidence="2" id="KW-1185">Reference proteome</keyword>
<organism evidence="1 2">
    <name type="scientific">Portunus trituberculatus</name>
    <name type="common">Swimming crab</name>
    <name type="synonym">Neptunus trituberculatus</name>
    <dbReference type="NCBI Taxonomy" id="210409"/>
    <lineage>
        <taxon>Eukaryota</taxon>
        <taxon>Metazoa</taxon>
        <taxon>Ecdysozoa</taxon>
        <taxon>Arthropoda</taxon>
        <taxon>Crustacea</taxon>
        <taxon>Multicrustacea</taxon>
        <taxon>Malacostraca</taxon>
        <taxon>Eumalacostraca</taxon>
        <taxon>Eucarida</taxon>
        <taxon>Decapoda</taxon>
        <taxon>Pleocyemata</taxon>
        <taxon>Brachyura</taxon>
        <taxon>Eubrachyura</taxon>
        <taxon>Portunoidea</taxon>
        <taxon>Portunidae</taxon>
        <taxon>Portuninae</taxon>
        <taxon>Portunus</taxon>
    </lineage>
</organism>
<proteinExistence type="predicted"/>
<dbReference type="EMBL" id="VSRR010008391">
    <property type="protein sequence ID" value="MPC48641.1"/>
    <property type="molecule type" value="Genomic_DNA"/>
</dbReference>
<comment type="caution">
    <text evidence="1">The sequence shown here is derived from an EMBL/GenBank/DDBJ whole genome shotgun (WGS) entry which is preliminary data.</text>
</comment>
<evidence type="ECO:0000313" key="2">
    <source>
        <dbReference type="Proteomes" id="UP000324222"/>
    </source>
</evidence>
<sequence length="71" mass="7694">MKTIYTALSISFPVNFSILDMAVLLEACLPVRLSTYTPVWGAAWAMGRGGIEASIEASTIERKVKAEFNGV</sequence>
<reference evidence="1 2" key="1">
    <citation type="submission" date="2019-05" db="EMBL/GenBank/DDBJ databases">
        <title>Another draft genome of Portunus trituberculatus and its Hox gene families provides insights of decapod evolution.</title>
        <authorList>
            <person name="Jeong J.-H."/>
            <person name="Song I."/>
            <person name="Kim S."/>
            <person name="Choi T."/>
            <person name="Kim D."/>
            <person name="Ryu S."/>
            <person name="Kim W."/>
        </authorList>
    </citation>
    <scope>NUCLEOTIDE SEQUENCE [LARGE SCALE GENOMIC DNA]</scope>
    <source>
        <tissue evidence="1">Muscle</tissue>
    </source>
</reference>
<dbReference type="Proteomes" id="UP000324222">
    <property type="component" value="Unassembled WGS sequence"/>
</dbReference>
<dbReference type="AlphaFoldDB" id="A0A5B7FME2"/>
<name>A0A5B7FME2_PORTR</name>